<evidence type="ECO:0000256" key="4">
    <source>
        <dbReference type="ARBA" id="ARBA00023002"/>
    </source>
</evidence>
<reference evidence="8 9" key="1">
    <citation type="submission" date="2016-10" db="EMBL/GenBank/DDBJ databases">
        <authorList>
            <person name="de Groot N.N."/>
        </authorList>
    </citation>
    <scope>NUCLEOTIDE SEQUENCE [LARGE SCALE GENOMIC DNA]</scope>
    <source>
        <strain evidence="8 9">CGMCC 4.1877</strain>
    </source>
</reference>
<accession>A0A1I5FHP8</accession>
<dbReference type="PRINTS" id="PR00385">
    <property type="entry name" value="P450"/>
</dbReference>
<dbReference type="FunFam" id="1.10.630.10:FF:000018">
    <property type="entry name" value="Cytochrome P450 monooxygenase"/>
    <property type="match status" value="1"/>
</dbReference>
<name>A0A1I5FHP8_PSUAM</name>
<dbReference type="EMBL" id="FOUY01000038">
    <property type="protein sequence ID" value="SFO23222.1"/>
    <property type="molecule type" value="Genomic_DNA"/>
</dbReference>
<dbReference type="OrthoDB" id="3807506at2"/>
<dbReference type="InterPro" id="IPR017972">
    <property type="entry name" value="Cyt_P450_CS"/>
</dbReference>
<dbReference type="InterPro" id="IPR036396">
    <property type="entry name" value="Cyt_P450_sf"/>
</dbReference>
<dbReference type="PRINTS" id="PR00359">
    <property type="entry name" value="BP450"/>
</dbReference>
<dbReference type="PANTHER" id="PTHR46696">
    <property type="entry name" value="P450, PUTATIVE (EUROFUNG)-RELATED"/>
    <property type="match status" value="1"/>
</dbReference>
<keyword evidence="4 7" id="KW-0560">Oxidoreductase</keyword>
<dbReference type="Gene3D" id="1.10.630.10">
    <property type="entry name" value="Cytochrome P450"/>
    <property type="match status" value="1"/>
</dbReference>
<keyword evidence="5 7" id="KW-0408">Iron</keyword>
<dbReference type="InterPro" id="IPR002397">
    <property type="entry name" value="Cyt_P450_B"/>
</dbReference>
<evidence type="ECO:0008006" key="10">
    <source>
        <dbReference type="Google" id="ProtNLM"/>
    </source>
</evidence>
<keyword evidence="3 7" id="KW-0479">Metal-binding</keyword>
<comment type="similarity">
    <text evidence="1 7">Belongs to the cytochrome P450 family.</text>
</comment>
<dbReference type="CDD" id="cd11078">
    <property type="entry name" value="CYP130-like"/>
    <property type="match status" value="1"/>
</dbReference>
<dbReference type="PROSITE" id="PS00086">
    <property type="entry name" value="CYTOCHROME_P450"/>
    <property type="match status" value="1"/>
</dbReference>
<dbReference type="STRING" id="260086.SAMN05216207_103823"/>
<dbReference type="SUPFAM" id="SSF48264">
    <property type="entry name" value="Cytochrome P450"/>
    <property type="match status" value="1"/>
</dbReference>
<keyword evidence="6 7" id="KW-0503">Monooxygenase</keyword>
<keyword evidence="9" id="KW-1185">Reference proteome</keyword>
<dbReference type="RefSeq" id="WP_093351914.1">
    <property type="nucleotide sequence ID" value="NZ_FOUY01000038.1"/>
</dbReference>
<evidence type="ECO:0000256" key="7">
    <source>
        <dbReference type="RuleBase" id="RU000461"/>
    </source>
</evidence>
<organism evidence="8 9">
    <name type="scientific">Pseudonocardia ammonioxydans</name>
    <dbReference type="NCBI Taxonomy" id="260086"/>
    <lineage>
        <taxon>Bacteria</taxon>
        <taxon>Bacillati</taxon>
        <taxon>Actinomycetota</taxon>
        <taxon>Actinomycetes</taxon>
        <taxon>Pseudonocardiales</taxon>
        <taxon>Pseudonocardiaceae</taxon>
        <taxon>Pseudonocardia</taxon>
    </lineage>
</organism>
<evidence type="ECO:0000313" key="9">
    <source>
        <dbReference type="Proteomes" id="UP000199614"/>
    </source>
</evidence>
<dbReference type="Pfam" id="PF00067">
    <property type="entry name" value="p450"/>
    <property type="match status" value="1"/>
</dbReference>
<evidence type="ECO:0000256" key="3">
    <source>
        <dbReference type="ARBA" id="ARBA00022723"/>
    </source>
</evidence>
<dbReference type="Proteomes" id="UP000199614">
    <property type="component" value="Unassembled WGS sequence"/>
</dbReference>
<dbReference type="AlphaFoldDB" id="A0A1I5FHP8"/>
<evidence type="ECO:0000256" key="1">
    <source>
        <dbReference type="ARBA" id="ARBA00010617"/>
    </source>
</evidence>
<evidence type="ECO:0000256" key="2">
    <source>
        <dbReference type="ARBA" id="ARBA00022617"/>
    </source>
</evidence>
<dbReference type="GO" id="GO:0005506">
    <property type="term" value="F:iron ion binding"/>
    <property type="evidence" value="ECO:0007669"/>
    <property type="project" value="InterPro"/>
</dbReference>
<dbReference type="PANTHER" id="PTHR46696:SF6">
    <property type="entry name" value="P450, PUTATIVE (EUROFUNG)-RELATED"/>
    <property type="match status" value="1"/>
</dbReference>
<keyword evidence="2 7" id="KW-0349">Heme</keyword>
<proteinExistence type="inferred from homology"/>
<evidence type="ECO:0000313" key="8">
    <source>
        <dbReference type="EMBL" id="SFO23222.1"/>
    </source>
</evidence>
<evidence type="ECO:0000256" key="6">
    <source>
        <dbReference type="ARBA" id="ARBA00023033"/>
    </source>
</evidence>
<gene>
    <name evidence="8" type="ORF">SAMN05216207_103823</name>
</gene>
<dbReference type="GO" id="GO:0016705">
    <property type="term" value="F:oxidoreductase activity, acting on paired donors, with incorporation or reduction of molecular oxygen"/>
    <property type="evidence" value="ECO:0007669"/>
    <property type="project" value="InterPro"/>
</dbReference>
<dbReference type="GO" id="GO:0020037">
    <property type="term" value="F:heme binding"/>
    <property type="evidence" value="ECO:0007669"/>
    <property type="project" value="InterPro"/>
</dbReference>
<dbReference type="InterPro" id="IPR001128">
    <property type="entry name" value="Cyt_P450"/>
</dbReference>
<dbReference type="GO" id="GO:0004497">
    <property type="term" value="F:monooxygenase activity"/>
    <property type="evidence" value="ECO:0007669"/>
    <property type="project" value="UniProtKB-KW"/>
</dbReference>
<protein>
    <recommendedName>
        <fullName evidence="10">Cytochrome P450</fullName>
    </recommendedName>
</protein>
<evidence type="ECO:0000256" key="5">
    <source>
        <dbReference type="ARBA" id="ARBA00023004"/>
    </source>
</evidence>
<sequence length="427" mass="48958">MSTLEERPVGEIGENFDPLNPHTALEYYTRARSEQPVFYNPRLNVWVVTRYDDINEIERLVGTQKFTAKGALNLVKMPCPEALDVIVNAGIKVDNSIVDEDPPEHTVKRKILREYLHEDTINRFEPQIRDLVNRKLDSLVTRGECDLVTDYVFEIPAWVIFQLMNVPESDMERIREYAKGNGKFGFGIPTDEEQVEDAKGIAKYWEYAQSHVDNLIANPGDDIMSHYIRRLQEEDASLYDIQDAYTVMLQLLFAGHETTTNTSGNAFRHLLENRDQWEMICNDPSLIPQAIDEVLRYATPVPHWRRTTTEEVTIQGVTIPAGETVMIALHSANHDEDVFDDPNKLDICRKNARHHLAFGKGRHRCLGEALARLEVRVILEELVHRLPHIQLVEGQPWIYGENISHRGVENVKVTWDPAANPVPADRP</sequence>